<evidence type="ECO:0000313" key="1">
    <source>
        <dbReference type="EMBL" id="KAI8010690.1"/>
    </source>
</evidence>
<name>A0ACC0HBT3_9ERIC</name>
<keyword evidence="2" id="KW-1185">Reference proteome</keyword>
<proteinExistence type="predicted"/>
<evidence type="ECO:0000313" key="2">
    <source>
        <dbReference type="Proteomes" id="UP001060215"/>
    </source>
</evidence>
<organism evidence="1 2">
    <name type="scientific">Camellia lanceoleosa</name>
    <dbReference type="NCBI Taxonomy" id="1840588"/>
    <lineage>
        <taxon>Eukaryota</taxon>
        <taxon>Viridiplantae</taxon>
        <taxon>Streptophyta</taxon>
        <taxon>Embryophyta</taxon>
        <taxon>Tracheophyta</taxon>
        <taxon>Spermatophyta</taxon>
        <taxon>Magnoliopsida</taxon>
        <taxon>eudicotyledons</taxon>
        <taxon>Gunneridae</taxon>
        <taxon>Pentapetalae</taxon>
        <taxon>asterids</taxon>
        <taxon>Ericales</taxon>
        <taxon>Theaceae</taxon>
        <taxon>Camellia</taxon>
    </lineage>
</organism>
<accession>A0ACC0HBT3</accession>
<reference evidence="1 2" key="1">
    <citation type="journal article" date="2022" name="Plant J.">
        <title>Chromosome-level genome of Camellia lanceoleosa provides a valuable resource for understanding genome evolution and self-incompatibility.</title>
        <authorList>
            <person name="Gong W."/>
            <person name="Xiao S."/>
            <person name="Wang L."/>
            <person name="Liao Z."/>
            <person name="Chang Y."/>
            <person name="Mo W."/>
            <person name="Hu G."/>
            <person name="Li W."/>
            <person name="Zhao G."/>
            <person name="Zhu H."/>
            <person name="Hu X."/>
            <person name="Ji K."/>
            <person name="Xiang X."/>
            <person name="Song Q."/>
            <person name="Yuan D."/>
            <person name="Jin S."/>
            <person name="Zhang L."/>
        </authorList>
    </citation>
    <scope>NUCLEOTIDE SEQUENCE [LARGE SCALE GENOMIC DNA]</scope>
    <source>
        <strain evidence="1">SQ_2022a</strain>
    </source>
</reference>
<dbReference type="EMBL" id="CM045762">
    <property type="protein sequence ID" value="KAI8010690.1"/>
    <property type="molecule type" value="Genomic_DNA"/>
</dbReference>
<gene>
    <name evidence="1" type="ORF">LOK49_LG06G02327</name>
</gene>
<dbReference type="Proteomes" id="UP001060215">
    <property type="component" value="Chromosome 5"/>
</dbReference>
<sequence length="266" mass="28672">MRGGIIGGNGVGWGGMGGSRGMACEDATLVVANLQRQQVYSRLIASDYLEANLDIMDHLISGLFSNSCGYVLKSENMKKFFDYIQLPNFDVAANAIETFKKTVLSRFFSSCCSAGLRLCSSVSDIKNSRVCPSYILGFQPGEAFVVHNVANLVPPFENGPTETNAALEFAVNSLEGAKAIAEMLKKNSSLRVLELNNNVIDYSGFTSIAGALLENNTIQILSLNGNYGGSLGAAALAKGLERNKSLRLMIKDPRNLEPDGFEHLKN</sequence>
<protein>
    <submittedName>
        <fullName evidence="1">MO25-like protein</fullName>
    </submittedName>
</protein>
<comment type="caution">
    <text evidence="1">The sequence shown here is derived from an EMBL/GenBank/DDBJ whole genome shotgun (WGS) entry which is preliminary data.</text>
</comment>